<dbReference type="GO" id="GO:0005763">
    <property type="term" value="C:mitochondrial small ribosomal subunit"/>
    <property type="evidence" value="ECO:0007669"/>
    <property type="project" value="InterPro"/>
</dbReference>
<dbReference type="KEGG" id="goe:100900925"/>
<keyword evidence="9" id="KW-1185">Reference proteome</keyword>
<dbReference type="PANTHER" id="PTHR13334:SF4">
    <property type="entry name" value="SMALL RIBOSOMAL SUBUNIT PROTEIN US10M"/>
    <property type="match status" value="1"/>
</dbReference>
<feature type="domain" description="Small ribosomal subunit protein uS10" evidence="8">
    <location>
        <begin position="52"/>
        <end position="151"/>
    </location>
</feature>
<dbReference type="Pfam" id="PF00338">
    <property type="entry name" value="Ribosomal_S10"/>
    <property type="match status" value="1"/>
</dbReference>
<dbReference type="SUPFAM" id="SSF54999">
    <property type="entry name" value="Ribosomal protein S10"/>
    <property type="match status" value="1"/>
</dbReference>
<dbReference type="Gene3D" id="3.30.70.600">
    <property type="entry name" value="Ribosomal protein S10 domain"/>
    <property type="match status" value="1"/>
</dbReference>
<keyword evidence="3 10" id="KW-0689">Ribosomal protein</keyword>
<evidence type="ECO:0000256" key="4">
    <source>
        <dbReference type="ARBA" id="ARBA00023128"/>
    </source>
</evidence>
<protein>
    <recommendedName>
        <fullName evidence="6">Small ribosomal subunit protein uS10m</fullName>
    </recommendedName>
    <alternativeName>
        <fullName evidence="7">28S ribosomal protein S10, mitochondrial</fullName>
    </alternativeName>
</protein>
<evidence type="ECO:0000256" key="2">
    <source>
        <dbReference type="ARBA" id="ARBA00007102"/>
    </source>
</evidence>
<dbReference type="RefSeq" id="XP_003742767.1">
    <property type="nucleotide sequence ID" value="XM_003742719.1"/>
</dbReference>
<proteinExistence type="inferred from homology"/>
<evidence type="ECO:0000256" key="1">
    <source>
        <dbReference type="ARBA" id="ARBA00004173"/>
    </source>
</evidence>
<evidence type="ECO:0000256" key="7">
    <source>
        <dbReference type="ARBA" id="ARBA00035544"/>
    </source>
</evidence>
<dbReference type="InterPro" id="IPR036838">
    <property type="entry name" value="Ribosomal_uS10_dom_sf"/>
</dbReference>
<dbReference type="GeneID" id="100900925"/>
<accession>A0AAJ6QSN4</accession>
<evidence type="ECO:0000256" key="6">
    <source>
        <dbReference type="ARBA" id="ARBA00035261"/>
    </source>
</evidence>
<evidence type="ECO:0000256" key="3">
    <source>
        <dbReference type="ARBA" id="ARBA00022980"/>
    </source>
</evidence>
<evidence type="ECO:0000259" key="8">
    <source>
        <dbReference type="SMART" id="SM01403"/>
    </source>
</evidence>
<reference evidence="10" key="1">
    <citation type="submission" date="2025-08" db="UniProtKB">
        <authorList>
            <consortium name="RefSeq"/>
        </authorList>
    </citation>
    <scope>IDENTIFICATION</scope>
</reference>
<dbReference type="SMART" id="SM01403">
    <property type="entry name" value="Ribosomal_S10"/>
    <property type="match status" value="1"/>
</dbReference>
<dbReference type="Proteomes" id="UP000694867">
    <property type="component" value="Unplaced"/>
</dbReference>
<organism evidence="9 10">
    <name type="scientific">Galendromus occidentalis</name>
    <name type="common">western predatory mite</name>
    <dbReference type="NCBI Taxonomy" id="34638"/>
    <lineage>
        <taxon>Eukaryota</taxon>
        <taxon>Metazoa</taxon>
        <taxon>Ecdysozoa</taxon>
        <taxon>Arthropoda</taxon>
        <taxon>Chelicerata</taxon>
        <taxon>Arachnida</taxon>
        <taxon>Acari</taxon>
        <taxon>Parasitiformes</taxon>
        <taxon>Mesostigmata</taxon>
        <taxon>Gamasina</taxon>
        <taxon>Phytoseioidea</taxon>
        <taxon>Phytoseiidae</taxon>
        <taxon>Typhlodrominae</taxon>
        <taxon>Galendromus</taxon>
    </lineage>
</organism>
<comment type="subcellular location">
    <subcellularLocation>
        <location evidence="1">Mitochondrion</location>
    </subcellularLocation>
</comment>
<dbReference type="AlphaFoldDB" id="A0AAJ6QSN4"/>
<evidence type="ECO:0000313" key="10">
    <source>
        <dbReference type="RefSeq" id="XP_003742767.1"/>
    </source>
</evidence>
<dbReference type="InterPro" id="IPR027486">
    <property type="entry name" value="Ribosomal_uS10_dom"/>
</dbReference>
<sequence length="171" mass="19770">MLSALYTSLRRLPSSQAGLRLLTSTTAAAAEPSTAPDENAGTEPKVDKLYRRLVLEARGHDPAVLKSYKFFVLETARYLDVPVFKTWEPPKVHQRRTLLRSNFAKKKYLETYEARTYFQIMEFERLTGSTADTFLEYVERNLPEGVAMKVTKEEIRPLPEYLQHQPRQEES</sequence>
<dbReference type="PANTHER" id="PTHR13334">
    <property type="entry name" value="MITOCHONDRIAL 28S RIBOSOMAL PROTEIN S10"/>
    <property type="match status" value="1"/>
</dbReference>
<comment type="similarity">
    <text evidence="2">Belongs to the universal ribosomal protein uS10 family.</text>
</comment>
<dbReference type="InterPro" id="IPR040055">
    <property type="entry name" value="Ribosomal_uS10m"/>
</dbReference>
<keyword evidence="5" id="KW-0687">Ribonucleoprotein</keyword>
<keyword evidence="4" id="KW-0496">Mitochondrion</keyword>
<evidence type="ECO:0000313" key="9">
    <source>
        <dbReference type="Proteomes" id="UP000694867"/>
    </source>
</evidence>
<dbReference type="CTD" id="55173"/>
<evidence type="ECO:0000256" key="5">
    <source>
        <dbReference type="ARBA" id="ARBA00023274"/>
    </source>
</evidence>
<gene>
    <name evidence="10" type="primary">LOC100900925</name>
</gene>
<name>A0AAJ6QSN4_9ACAR</name>